<keyword evidence="1" id="KW-0472">Membrane</keyword>
<feature type="transmembrane region" description="Helical" evidence="1">
    <location>
        <begin position="13"/>
        <end position="30"/>
    </location>
</feature>
<protein>
    <submittedName>
        <fullName evidence="2">Uncharacterized protein</fullName>
    </submittedName>
</protein>
<dbReference type="EMBL" id="MAVT02000174">
    <property type="protein sequence ID" value="POS78594.1"/>
    <property type="molecule type" value="Genomic_DNA"/>
</dbReference>
<evidence type="ECO:0000313" key="2">
    <source>
        <dbReference type="EMBL" id="POS78594.1"/>
    </source>
</evidence>
<dbReference type="InParanoid" id="A0A2P5I7V8"/>
<sequence>MRYVTGATWDDDFIRTYTTVLTAVMVIIMLKRNTAAGEAAREHLGNNKTQLLRVRLKFKVLPAYYSISIIVEQGKLDAGTGTLHSDGLI</sequence>
<comment type="caution">
    <text evidence="2">The sequence shown here is derived from an EMBL/GenBank/DDBJ whole genome shotgun (WGS) entry which is preliminary data.</text>
</comment>
<dbReference type="AlphaFoldDB" id="A0A2P5I7V8"/>
<proteinExistence type="predicted"/>
<organism evidence="2 3">
    <name type="scientific">Diaporthe helianthi</name>
    <dbReference type="NCBI Taxonomy" id="158607"/>
    <lineage>
        <taxon>Eukaryota</taxon>
        <taxon>Fungi</taxon>
        <taxon>Dikarya</taxon>
        <taxon>Ascomycota</taxon>
        <taxon>Pezizomycotina</taxon>
        <taxon>Sordariomycetes</taxon>
        <taxon>Sordariomycetidae</taxon>
        <taxon>Diaporthales</taxon>
        <taxon>Diaporthaceae</taxon>
        <taxon>Diaporthe</taxon>
    </lineage>
</organism>
<name>A0A2P5I7V8_DIAHE</name>
<dbReference type="Proteomes" id="UP000094444">
    <property type="component" value="Unassembled WGS sequence"/>
</dbReference>
<reference evidence="2" key="1">
    <citation type="submission" date="2017-09" db="EMBL/GenBank/DDBJ databases">
        <title>Polyketide synthases of a Diaporthe helianthi virulent isolate.</title>
        <authorList>
            <person name="Baroncelli R."/>
        </authorList>
    </citation>
    <scope>NUCLEOTIDE SEQUENCE [LARGE SCALE GENOMIC DNA]</scope>
    <source>
        <strain evidence="2">7/96</strain>
    </source>
</reference>
<accession>A0A2P5I7V8</accession>
<gene>
    <name evidence="2" type="ORF">DHEL01_v203002</name>
</gene>
<evidence type="ECO:0000313" key="3">
    <source>
        <dbReference type="Proteomes" id="UP000094444"/>
    </source>
</evidence>
<keyword evidence="3" id="KW-1185">Reference proteome</keyword>
<evidence type="ECO:0000256" key="1">
    <source>
        <dbReference type="SAM" id="Phobius"/>
    </source>
</evidence>
<keyword evidence="1" id="KW-1133">Transmembrane helix</keyword>
<keyword evidence="1" id="KW-0812">Transmembrane</keyword>